<keyword evidence="2" id="KW-0539">Nucleus</keyword>
<accession>A0A6S7I7W7</accession>
<evidence type="ECO:0000256" key="2">
    <source>
        <dbReference type="ARBA" id="ARBA00023242"/>
    </source>
</evidence>
<name>A0A6S7I7W7_PARCT</name>
<organism evidence="4 5">
    <name type="scientific">Paramuricea clavata</name>
    <name type="common">Red gorgonian</name>
    <name type="synonym">Violescent sea-whip</name>
    <dbReference type="NCBI Taxonomy" id="317549"/>
    <lineage>
        <taxon>Eukaryota</taxon>
        <taxon>Metazoa</taxon>
        <taxon>Cnidaria</taxon>
        <taxon>Anthozoa</taxon>
        <taxon>Octocorallia</taxon>
        <taxon>Malacalcyonacea</taxon>
        <taxon>Plexauridae</taxon>
        <taxon>Paramuricea</taxon>
    </lineage>
</organism>
<keyword evidence="5" id="KW-1185">Reference proteome</keyword>
<dbReference type="PANTHER" id="PTHR15835">
    <property type="entry name" value="NUCLEAR-INTERACTING PARTNER OF ALK"/>
    <property type="match status" value="1"/>
</dbReference>
<comment type="caution">
    <text evidence="4">The sequence shown here is derived from an EMBL/GenBank/DDBJ whole genome shotgun (WGS) entry which is preliminary data.</text>
</comment>
<dbReference type="InterPro" id="IPR012935">
    <property type="entry name" value="NuBaID_N"/>
</dbReference>
<protein>
    <submittedName>
        <fullName evidence="4">Nuclear-interacting partner of ALK-like</fullName>
    </submittedName>
</protein>
<proteinExistence type="predicted"/>
<dbReference type="PANTHER" id="PTHR15835:SF6">
    <property type="entry name" value="ZINC FINGER C3HC-TYPE PROTEIN 1"/>
    <property type="match status" value="1"/>
</dbReference>
<evidence type="ECO:0000313" key="5">
    <source>
        <dbReference type="Proteomes" id="UP001152795"/>
    </source>
</evidence>
<comment type="subcellular location">
    <subcellularLocation>
        <location evidence="1">Nucleus</location>
    </subcellularLocation>
</comment>
<dbReference type="AlphaFoldDB" id="A0A6S7I7W7"/>
<feature type="compositionally biased region" description="Basic and acidic residues" evidence="3">
    <location>
        <begin position="23"/>
        <end position="36"/>
    </location>
</feature>
<dbReference type="GO" id="GO:0005634">
    <property type="term" value="C:nucleus"/>
    <property type="evidence" value="ECO:0007669"/>
    <property type="project" value="UniProtKB-SubCell"/>
</dbReference>
<sequence>MASFSSTRNKIQAILSSFMHEKDEISKERNTERDIAENPGPLSMLCQPRNRENFYDRHCALYGWENRDVDLLTCVSCKATLDGMIGTEWDTDTYNSTCTKLRSSIINGHSKFCPWKETPCPESFLSLPVRTSQEWKASFEDVCRNLLSLEGNLPVLKREAFQELVSESE</sequence>
<dbReference type="OrthoDB" id="614844at2759"/>
<feature type="region of interest" description="Disordered" evidence="3">
    <location>
        <begin position="23"/>
        <end position="42"/>
    </location>
</feature>
<dbReference type="EMBL" id="CACRXK020007681">
    <property type="protein sequence ID" value="CAB4012913.1"/>
    <property type="molecule type" value="Genomic_DNA"/>
</dbReference>
<dbReference type="Proteomes" id="UP001152795">
    <property type="component" value="Unassembled WGS sequence"/>
</dbReference>
<evidence type="ECO:0000256" key="3">
    <source>
        <dbReference type="SAM" id="MobiDB-lite"/>
    </source>
</evidence>
<evidence type="ECO:0000256" key="1">
    <source>
        <dbReference type="ARBA" id="ARBA00004123"/>
    </source>
</evidence>
<reference evidence="4" key="1">
    <citation type="submission" date="2020-04" db="EMBL/GenBank/DDBJ databases">
        <authorList>
            <person name="Alioto T."/>
            <person name="Alioto T."/>
            <person name="Gomez Garrido J."/>
        </authorList>
    </citation>
    <scope>NUCLEOTIDE SEQUENCE</scope>
    <source>
        <strain evidence="4">A484AB</strain>
    </source>
</reference>
<dbReference type="Pfam" id="PF07967">
    <property type="entry name" value="zf-C3HC"/>
    <property type="match status" value="1"/>
</dbReference>
<dbReference type="GO" id="GO:0008270">
    <property type="term" value="F:zinc ion binding"/>
    <property type="evidence" value="ECO:0007669"/>
    <property type="project" value="InterPro"/>
</dbReference>
<gene>
    <name evidence="4" type="ORF">PACLA_8A069589</name>
</gene>
<evidence type="ECO:0000313" key="4">
    <source>
        <dbReference type="EMBL" id="CAB4012913.1"/>
    </source>
</evidence>